<evidence type="ECO:0000256" key="3">
    <source>
        <dbReference type="PROSITE-ProRule" id="PRU00023"/>
    </source>
</evidence>
<evidence type="ECO:0000256" key="5">
    <source>
        <dbReference type="SAM" id="MobiDB-lite"/>
    </source>
</evidence>
<dbReference type="SMART" id="SM00147">
    <property type="entry name" value="RasGEF"/>
    <property type="match status" value="1"/>
</dbReference>
<sequence>MQAQQLIPEVNFTDNKDIEETPINSLALYQKNNLFGRNFVVLHHRHQSHATVQLEHQKEIGLEAKGLANEQHYARMLTMGEYIKMGWLSKQGHLWKGWRSRFFVLYADGTLAYYRRRGNVKMKGYIKLNEGIIGIQYIDVWKTSRAYSFEIRKGFYRLLCHAQTQLEAEVWVNHLRSARHLAPPDKMEFELTAPEERMGSIAVARHLNKFFVTRKPIIKMLRKFKTRVRKRSATGFYILTMMQSLIEQLEAAVIDQYHRELYEDSYLEVMPDNEVMKLVRRQIEDRVFIPYTDILYTSMQTKELRKLREKLGHNKITIQNQREIVDFGLPKEVLEGCKWDAMIQAIDGIDNVSLPSHKLELIICAGKEAALRINHLHGSLSMLMDNTLCAMFRYAVSLSSIEDLVSLRIIIKSTYKTHPVCSTTISSVKAFLKAIKWIIDFKPSIEAYTDANLVVPECSRSVVTISTEHIGIQLTTDANGRGAIVYNIQRQSQAALSLAIDTGLSLVAINDEPVFLMPLQKICSIVREAALPKRLVFFSQENYYNLLEFDLDILHYSMCLAAKRGDLDSLGWLLAQNVDINTVTHWESSRGKQVLSLLPVPSEGSPLLAASCHGRYEAVCILLERSANPNIKNHSGQTPLHVTGKSVDIARIIQKLIENGAEADSLDRRGYTPLMSMCEYGKYEAAVTILALGCTIDHTAWSDGYTALLVSTYAQRTKLVDLLLSKGANPNSIASNGDTTLHIAARRGREDLVRRLLDAGADPNKTNRFGENPVIAAIVSCSIGHIDAESAQSCMRLLAIAGCDLRQIDMLGRGIRHLISIFDQPAVHRGFQSILFTGRRRSTCENGRLGYNSDDKDIFFLTADEYRNKENAYRARNLLSRTAQNCWLEMTTLKQRKTDSVALPASNSSVDAMMETYLSNPWVDLSEVICFIFFIESVSCIENILELVDVYSMSEIKLRGFMFFVAALLYLKLPNGSASNLIWRHLTHAVSQHYQFPTSKASELLANHVARLNVCFSLHGDEFLIHDMYPRARKSIMDCISSPHSSKRFVADIASRVRPDRFAEFCTIATHAVFSGIPVDDFVKSKPFDRSGQFQCAKRWFQHLLAFVVNVILSQSTVDARRKNICFFLQVAEQCLALRNFDTLAAVLYAIQSTAIHRLRKTIEGLQDRAKESLHKMQLLCDKGCREMNRLMIESTAPCMPYLGLYLQNFVALSEIPLVTEQKQVDRKRLLKSGELVLDIMHKKSVAYALYFDVEINEMLRVELPYNSEESRYARSLELEPRDDANNSQPCTASTEMRESDPSERDSWTADNVGLRQWLRKRKVTKRVRARLSAQMALEWV</sequence>
<dbReference type="PROSITE" id="PS50297">
    <property type="entry name" value="ANK_REP_REGION"/>
    <property type="match status" value="3"/>
</dbReference>
<feature type="repeat" description="ANK" evidence="3">
    <location>
        <begin position="736"/>
        <end position="768"/>
    </location>
</feature>
<evidence type="ECO:0000256" key="1">
    <source>
        <dbReference type="ARBA" id="ARBA00022737"/>
    </source>
</evidence>
<protein>
    <submittedName>
        <fullName evidence="8">Uncharacterized protein AlNc14C12G1450</fullName>
    </submittedName>
</protein>
<dbReference type="Gene3D" id="1.25.40.20">
    <property type="entry name" value="Ankyrin repeat-containing domain"/>
    <property type="match status" value="2"/>
</dbReference>
<evidence type="ECO:0000313" key="8">
    <source>
        <dbReference type="EMBL" id="CCA15513.1"/>
    </source>
</evidence>
<dbReference type="GO" id="GO:0007264">
    <property type="term" value="P:small GTPase-mediated signal transduction"/>
    <property type="evidence" value="ECO:0007669"/>
    <property type="project" value="InterPro"/>
</dbReference>
<feature type="domain" description="Ras-GEF" evidence="7">
    <location>
        <begin position="1058"/>
        <end position="1282"/>
    </location>
</feature>
<organism evidence="8">
    <name type="scientific">Albugo laibachii Nc14</name>
    <dbReference type="NCBI Taxonomy" id="890382"/>
    <lineage>
        <taxon>Eukaryota</taxon>
        <taxon>Sar</taxon>
        <taxon>Stramenopiles</taxon>
        <taxon>Oomycota</taxon>
        <taxon>Peronosporomycetes</taxon>
        <taxon>Albuginales</taxon>
        <taxon>Albuginaceae</taxon>
        <taxon>Albugo</taxon>
    </lineage>
</organism>
<dbReference type="SMART" id="SM00233">
    <property type="entry name" value="PH"/>
    <property type="match status" value="1"/>
</dbReference>
<dbReference type="SUPFAM" id="SSF48366">
    <property type="entry name" value="Ras GEF"/>
    <property type="match status" value="1"/>
</dbReference>
<dbReference type="EMBL" id="FR824057">
    <property type="protein sequence ID" value="CCA15513.1"/>
    <property type="molecule type" value="Genomic_DNA"/>
</dbReference>
<evidence type="ECO:0000256" key="2">
    <source>
        <dbReference type="ARBA" id="ARBA00023043"/>
    </source>
</evidence>
<reference evidence="8" key="1">
    <citation type="journal article" date="2011" name="PLoS Biol.">
        <title>Gene gain and loss during evolution of obligate parasitism in the white rust pathogen of Arabidopsis thaliana.</title>
        <authorList>
            <person name="Kemen E."/>
            <person name="Gardiner A."/>
            <person name="Schultz-Larsen T."/>
            <person name="Kemen A.C."/>
            <person name="Balmuth A.L."/>
            <person name="Robert-Seilaniantz A."/>
            <person name="Bailey K."/>
            <person name="Holub E."/>
            <person name="Studholme D.J."/>
            <person name="Maclean D."/>
            <person name="Jones J.D."/>
        </authorList>
    </citation>
    <scope>NUCLEOTIDE SEQUENCE</scope>
</reference>
<dbReference type="Pfam" id="PF00617">
    <property type="entry name" value="RasGEF"/>
    <property type="match status" value="1"/>
</dbReference>
<dbReference type="Pfam" id="PF12796">
    <property type="entry name" value="Ank_2"/>
    <property type="match status" value="2"/>
</dbReference>
<dbReference type="InterPro" id="IPR001849">
    <property type="entry name" value="PH_domain"/>
</dbReference>
<keyword evidence="2 3" id="KW-0040">ANK repeat</keyword>
<dbReference type="PROSITE" id="PS50088">
    <property type="entry name" value="ANK_REPEAT"/>
    <property type="match status" value="4"/>
</dbReference>
<feature type="repeat" description="ANK" evidence="3">
    <location>
        <begin position="703"/>
        <end position="735"/>
    </location>
</feature>
<dbReference type="SUPFAM" id="SSF50729">
    <property type="entry name" value="PH domain-like"/>
    <property type="match status" value="1"/>
</dbReference>
<dbReference type="Pfam" id="PF00169">
    <property type="entry name" value="PH"/>
    <property type="match status" value="1"/>
</dbReference>
<name>F0W373_9STRA</name>
<accession>F0W373</accession>
<feature type="repeat" description="ANK" evidence="3">
    <location>
        <begin position="602"/>
        <end position="634"/>
    </location>
</feature>
<keyword evidence="1" id="KW-0677">Repeat</keyword>
<dbReference type="SMART" id="SM00248">
    <property type="entry name" value="ANK"/>
    <property type="match status" value="6"/>
</dbReference>
<dbReference type="PROSITE" id="PS50009">
    <property type="entry name" value="RASGEF_CAT"/>
    <property type="match status" value="1"/>
</dbReference>
<dbReference type="InterPro" id="IPR011993">
    <property type="entry name" value="PH-like_dom_sf"/>
</dbReference>
<feature type="compositionally biased region" description="Basic and acidic residues" evidence="5">
    <location>
        <begin position="1296"/>
        <end position="1308"/>
    </location>
</feature>
<evidence type="ECO:0000256" key="4">
    <source>
        <dbReference type="PROSITE-ProRule" id="PRU00168"/>
    </source>
</evidence>
<keyword evidence="4" id="KW-0344">Guanine-nucleotide releasing factor</keyword>
<feature type="domain" description="PH" evidence="6">
    <location>
        <begin position="81"/>
        <end position="180"/>
    </location>
</feature>
<dbReference type="GO" id="GO:0005085">
    <property type="term" value="F:guanyl-nucleotide exchange factor activity"/>
    <property type="evidence" value="ECO:0007669"/>
    <property type="project" value="UniProtKB-KW"/>
</dbReference>
<dbReference type="HOGENOM" id="CLU_005835_0_0_1"/>
<dbReference type="SUPFAM" id="SSF109993">
    <property type="entry name" value="VPS9 domain"/>
    <property type="match status" value="1"/>
</dbReference>
<dbReference type="InterPro" id="IPR036964">
    <property type="entry name" value="RASGEF_cat_dom_sf"/>
</dbReference>
<evidence type="ECO:0000259" key="6">
    <source>
        <dbReference type="PROSITE" id="PS50003"/>
    </source>
</evidence>
<dbReference type="InterPro" id="IPR036770">
    <property type="entry name" value="Ankyrin_rpt-contain_sf"/>
</dbReference>
<proteinExistence type="predicted"/>
<dbReference type="Gene3D" id="2.30.29.30">
    <property type="entry name" value="Pleckstrin-homology domain (PH domain)/Phosphotyrosine-binding domain (PTB)"/>
    <property type="match status" value="1"/>
</dbReference>
<dbReference type="InterPro" id="IPR002110">
    <property type="entry name" value="Ankyrin_rpt"/>
</dbReference>
<reference evidence="8" key="2">
    <citation type="submission" date="2011-02" db="EMBL/GenBank/DDBJ databases">
        <authorList>
            <person name="MacLean D."/>
        </authorList>
    </citation>
    <scope>NUCLEOTIDE SEQUENCE</scope>
</reference>
<dbReference type="PANTHER" id="PTHR24198:SF165">
    <property type="entry name" value="ANKYRIN REPEAT-CONTAINING PROTEIN-RELATED"/>
    <property type="match status" value="1"/>
</dbReference>
<dbReference type="PROSITE" id="PS50003">
    <property type="entry name" value="PH_DOMAIN"/>
    <property type="match status" value="1"/>
</dbReference>
<dbReference type="InterPro" id="IPR037191">
    <property type="entry name" value="VPS9_dom_sf"/>
</dbReference>
<gene>
    <name evidence="8" type="primary">AlNc14C12G1450</name>
    <name evidence="8" type="ORF">ALNC14_016560</name>
</gene>
<dbReference type="Gene3D" id="1.10.840.10">
    <property type="entry name" value="Ras guanine-nucleotide exchange factors catalytic domain"/>
    <property type="match status" value="1"/>
</dbReference>
<feature type="compositionally biased region" description="Polar residues" evidence="5">
    <location>
        <begin position="1286"/>
        <end position="1295"/>
    </location>
</feature>
<evidence type="ECO:0000259" key="7">
    <source>
        <dbReference type="PROSITE" id="PS50009"/>
    </source>
</evidence>
<dbReference type="InterPro" id="IPR001895">
    <property type="entry name" value="RASGEF_cat_dom"/>
</dbReference>
<dbReference type="SUPFAM" id="SSF48403">
    <property type="entry name" value="Ankyrin repeat"/>
    <property type="match status" value="1"/>
</dbReference>
<feature type="region of interest" description="Disordered" evidence="5">
    <location>
        <begin position="1277"/>
        <end position="1308"/>
    </location>
</feature>
<feature type="repeat" description="ANK" evidence="3">
    <location>
        <begin position="635"/>
        <end position="668"/>
    </location>
</feature>
<dbReference type="InterPro" id="IPR023578">
    <property type="entry name" value="Ras_GEF_dom_sf"/>
</dbReference>
<dbReference type="PANTHER" id="PTHR24198">
    <property type="entry name" value="ANKYRIN REPEAT AND PROTEIN KINASE DOMAIN-CONTAINING PROTEIN"/>
    <property type="match status" value="1"/>
</dbReference>